<evidence type="ECO:0000313" key="2">
    <source>
        <dbReference type="Proteomes" id="UP000008207"/>
    </source>
</evidence>
<sequence>MGPLVVPFVRRIGSEVMMPAMMAVSPILHLMQHLGLRLRRQAGGPAQR</sequence>
<gene>
    <name evidence="1" type="ordered locus">Mnod_7979</name>
</gene>
<keyword evidence="2" id="KW-1185">Reference proteome</keyword>
<name>B8IWT9_METNO</name>
<dbReference type="KEGG" id="mno:Mnod_7979"/>
<proteinExistence type="predicted"/>
<reference evidence="2" key="1">
    <citation type="submission" date="2009-01" db="EMBL/GenBank/DDBJ databases">
        <title>Complete sequence of plasmid 2 of Methylobacterium nodulans ORS 2060.</title>
        <authorList>
            <consortium name="US DOE Joint Genome Institute"/>
            <person name="Lucas S."/>
            <person name="Copeland A."/>
            <person name="Lapidus A."/>
            <person name="Glavina del Rio T."/>
            <person name="Dalin E."/>
            <person name="Tice H."/>
            <person name="Bruce D."/>
            <person name="Goodwin L."/>
            <person name="Pitluck S."/>
            <person name="Sims D."/>
            <person name="Brettin T."/>
            <person name="Detter J.C."/>
            <person name="Han C."/>
            <person name="Larimer F."/>
            <person name="Land M."/>
            <person name="Hauser L."/>
            <person name="Kyrpides N."/>
            <person name="Ivanova N."/>
            <person name="Marx C.J."/>
            <person name="Richardson P."/>
        </authorList>
    </citation>
    <scope>NUCLEOTIDE SEQUENCE [LARGE SCALE GENOMIC DNA]</scope>
    <source>
        <strain evidence="2">LMG 21967 / CNCM I-2342 / ORS 2060</strain>
        <plasmid evidence="2">Plasmid pMNOD02</plasmid>
    </source>
</reference>
<accession>B8IWT9</accession>
<organism evidence="1 2">
    <name type="scientific">Methylobacterium nodulans (strain LMG 21967 / CNCM I-2342 / ORS 2060)</name>
    <dbReference type="NCBI Taxonomy" id="460265"/>
    <lineage>
        <taxon>Bacteria</taxon>
        <taxon>Pseudomonadati</taxon>
        <taxon>Pseudomonadota</taxon>
        <taxon>Alphaproteobacteria</taxon>
        <taxon>Hyphomicrobiales</taxon>
        <taxon>Methylobacteriaceae</taxon>
        <taxon>Methylobacterium</taxon>
    </lineage>
</organism>
<protein>
    <submittedName>
        <fullName evidence="1">Uncharacterized protein</fullName>
    </submittedName>
</protein>
<geneLocation type="plasmid" evidence="1 2">
    <name>pMNOD02</name>
</geneLocation>
<dbReference type="AlphaFoldDB" id="B8IWT9"/>
<dbReference type="HOGENOM" id="CLU_3154760_0_0_5"/>
<keyword evidence="1" id="KW-0614">Plasmid</keyword>
<evidence type="ECO:0000313" key="1">
    <source>
        <dbReference type="EMBL" id="ACL62980.1"/>
    </source>
</evidence>
<dbReference type="EMBL" id="CP001351">
    <property type="protein sequence ID" value="ACL62980.1"/>
    <property type="molecule type" value="Genomic_DNA"/>
</dbReference>
<dbReference type="Proteomes" id="UP000008207">
    <property type="component" value="Plasmid pMNOD02"/>
</dbReference>